<dbReference type="InterPro" id="IPR001647">
    <property type="entry name" value="HTH_TetR"/>
</dbReference>
<dbReference type="Proteomes" id="UP000664417">
    <property type="component" value="Unassembled WGS sequence"/>
</dbReference>
<dbReference type="PRINTS" id="PR00455">
    <property type="entry name" value="HTHTETR"/>
</dbReference>
<dbReference type="RefSeq" id="WP_207859840.1">
    <property type="nucleotide sequence ID" value="NZ_JAFREP010000014.1"/>
</dbReference>
<keyword evidence="2 4" id="KW-0238">DNA-binding</keyword>
<reference evidence="6" key="1">
    <citation type="submission" date="2021-03" db="EMBL/GenBank/DDBJ databases">
        <authorList>
            <person name="Wang G."/>
        </authorList>
    </citation>
    <scope>NUCLEOTIDE SEQUENCE</scope>
    <source>
        <strain evidence="6">KCTC 12899</strain>
    </source>
</reference>
<dbReference type="InterPro" id="IPR009057">
    <property type="entry name" value="Homeodomain-like_sf"/>
</dbReference>
<dbReference type="AlphaFoldDB" id="A0A8J7U4K7"/>
<dbReference type="GO" id="GO:0003700">
    <property type="term" value="F:DNA-binding transcription factor activity"/>
    <property type="evidence" value="ECO:0007669"/>
    <property type="project" value="TreeGrafter"/>
</dbReference>
<dbReference type="SUPFAM" id="SSF46689">
    <property type="entry name" value="Homeodomain-like"/>
    <property type="match status" value="1"/>
</dbReference>
<evidence type="ECO:0000256" key="2">
    <source>
        <dbReference type="ARBA" id="ARBA00023125"/>
    </source>
</evidence>
<dbReference type="GO" id="GO:0000976">
    <property type="term" value="F:transcription cis-regulatory region binding"/>
    <property type="evidence" value="ECO:0007669"/>
    <property type="project" value="TreeGrafter"/>
</dbReference>
<organism evidence="6 7">
    <name type="scientific">Acanthopleuribacter pedis</name>
    <dbReference type="NCBI Taxonomy" id="442870"/>
    <lineage>
        <taxon>Bacteria</taxon>
        <taxon>Pseudomonadati</taxon>
        <taxon>Acidobacteriota</taxon>
        <taxon>Holophagae</taxon>
        <taxon>Acanthopleuribacterales</taxon>
        <taxon>Acanthopleuribacteraceae</taxon>
        <taxon>Acanthopleuribacter</taxon>
    </lineage>
</organism>
<name>A0A8J7U4K7_9BACT</name>
<evidence type="ECO:0000313" key="6">
    <source>
        <dbReference type="EMBL" id="MBO1319889.1"/>
    </source>
</evidence>
<sequence length="223" mass="24693">MSDNEKQRGTALRRREILAAARKLFSRQGYEKTTMQQVVKEAGTSIGNCYFYFSNKGNLLQALVEDITLEIKEEAEAAVAQVPNDAVTRLSVSVYILIAKILENSEISRIILLGLGQPALRESTFNYYTAALKRFLEEHPNLLGDRHDLAGIDTELMIETWMGGCAAALEAAVTGEVQRDAHQICRFLIAWNLRAAGVTDDEISIGLAELEKFAKRRDTATAG</sequence>
<dbReference type="Gene3D" id="1.10.357.10">
    <property type="entry name" value="Tetracycline Repressor, domain 2"/>
    <property type="match status" value="1"/>
</dbReference>
<accession>A0A8J7U4K7</accession>
<evidence type="ECO:0000256" key="3">
    <source>
        <dbReference type="ARBA" id="ARBA00023163"/>
    </source>
</evidence>
<dbReference type="Pfam" id="PF00440">
    <property type="entry name" value="TetR_N"/>
    <property type="match status" value="1"/>
</dbReference>
<protein>
    <submittedName>
        <fullName evidence="6">TetR/AcrR family transcriptional regulator</fullName>
    </submittedName>
</protein>
<dbReference type="PROSITE" id="PS50977">
    <property type="entry name" value="HTH_TETR_2"/>
    <property type="match status" value="1"/>
</dbReference>
<dbReference type="PANTHER" id="PTHR30055:SF234">
    <property type="entry name" value="HTH-TYPE TRANSCRIPTIONAL REGULATOR BETI"/>
    <property type="match status" value="1"/>
</dbReference>
<evidence type="ECO:0000259" key="5">
    <source>
        <dbReference type="PROSITE" id="PS50977"/>
    </source>
</evidence>
<feature type="DNA-binding region" description="H-T-H motif" evidence="4">
    <location>
        <begin position="34"/>
        <end position="53"/>
    </location>
</feature>
<comment type="caution">
    <text evidence="6">The sequence shown here is derived from an EMBL/GenBank/DDBJ whole genome shotgun (WGS) entry which is preliminary data.</text>
</comment>
<keyword evidence="3" id="KW-0804">Transcription</keyword>
<gene>
    <name evidence="6" type="ORF">J3U88_15540</name>
</gene>
<feature type="domain" description="HTH tetR-type" evidence="5">
    <location>
        <begin position="11"/>
        <end position="71"/>
    </location>
</feature>
<keyword evidence="1" id="KW-0805">Transcription regulation</keyword>
<proteinExistence type="predicted"/>
<keyword evidence="7" id="KW-1185">Reference proteome</keyword>
<dbReference type="PANTHER" id="PTHR30055">
    <property type="entry name" value="HTH-TYPE TRANSCRIPTIONAL REGULATOR RUTR"/>
    <property type="match status" value="1"/>
</dbReference>
<evidence type="ECO:0000256" key="1">
    <source>
        <dbReference type="ARBA" id="ARBA00023015"/>
    </source>
</evidence>
<dbReference type="EMBL" id="JAFREP010000014">
    <property type="protein sequence ID" value="MBO1319889.1"/>
    <property type="molecule type" value="Genomic_DNA"/>
</dbReference>
<evidence type="ECO:0000256" key="4">
    <source>
        <dbReference type="PROSITE-ProRule" id="PRU00335"/>
    </source>
</evidence>
<dbReference type="InterPro" id="IPR050109">
    <property type="entry name" value="HTH-type_TetR-like_transc_reg"/>
</dbReference>
<evidence type="ECO:0000313" key="7">
    <source>
        <dbReference type="Proteomes" id="UP000664417"/>
    </source>
</evidence>